<evidence type="ECO:0000313" key="9">
    <source>
        <dbReference type="Proteomes" id="UP000004699"/>
    </source>
</evidence>
<dbReference type="STRING" id="565045.NOR51B_2791"/>
<keyword evidence="3 4" id="KW-0786">Thiamine pyrophosphate</keyword>
<dbReference type="Pfam" id="PF02776">
    <property type="entry name" value="TPP_enzyme_N"/>
    <property type="match status" value="1"/>
</dbReference>
<dbReference type="eggNOG" id="COG0028">
    <property type="taxonomic scope" value="Bacteria"/>
</dbReference>
<feature type="domain" description="Thiamine pyrophosphate enzyme N-terminal TPP-binding" evidence="7">
    <location>
        <begin position="6"/>
        <end position="121"/>
    </location>
</feature>
<dbReference type="SUPFAM" id="SSF52518">
    <property type="entry name" value="Thiamin diphosphate-binding fold (THDP-binding)"/>
    <property type="match status" value="2"/>
</dbReference>
<dbReference type="InterPro" id="IPR045229">
    <property type="entry name" value="TPP_enz"/>
</dbReference>
<dbReference type="GO" id="GO:0005948">
    <property type="term" value="C:acetolactate synthase complex"/>
    <property type="evidence" value="ECO:0007669"/>
    <property type="project" value="TreeGrafter"/>
</dbReference>
<keyword evidence="8" id="KW-0808">Transferase</keyword>
<protein>
    <submittedName>
        <fullName evidence="8">Acetolactate synthase isozyme III large subunit, putative</fullName>
        <ecNumber evidence="8">2.2.1.6</ecNumber>
    </submittedName>
</protein>
<dbReference type="RefSeq" id="WP_009021580.1">
    <property type="nucleotide sequence ID" value="NZ_DS999411.1"/>
</dbReference>
<feature type="domain" description="Thiamine pyrophosphate enzyme TPP-binding" evidence="6">
    <location>
        <begin position="403"/>
        <end position="549"/>
    </location>
</feature>
<dbReference type="Proteomes" id="UP000004699">
    <property type="component" value="Unassembled WGS sequence"/>
</dbReference>
<dbReference type="Pfam" id="PF02775">
    <property type="entry name" value="TPP_enzyme_C"/>
    <property type="match status" value="1"/>
</dbReference>
<gene>
    <name evidence="8" type="ORF">NOR51B_2791</name>
</gene>
<accession>B8KVU9</accession>
<evidence type="ECO:0000259" key="6">
    <source>
        <dbReference type="Pfam" id="PF02775"/>
    </source>
</evidence>
<feature type="domain" description="Thiamine pyrophosphate enzyme central" evidence="5">
    <location>
        <begin position="195"/>
        <end position="333"/>
    </location>
</feature>
<dbReference type="GO" id="GO:0003984">
    <property type="term" value="F:acetolactate synthase activity"/>
    <property type="evidence" value="ECO:0007669"/>
    <property type="project" value="UniProtKB-EC"/>
</dbReference>
<dbReference type="Gene3D" id="3.40.50.1220">
    <property type="entry name" value="TPP-binding domain"/>
    <property type="match status" value="1"/>
</dbReference>
<dbReference type="GO" id="GO:0030976">
    <property type="term" value="F:thiamine pyrophosphate binding"/>
    <property type="evidence" value="ECO:0007669"/>
    <property type="project" value="InterPro"/>
</dbReference>
<dbReference type="Pfam" id="PF00205">
    <property type="entry name" value="TPP_enzyme_M"/>
    <property type="match status" value="1"/>
</dbReference>
<dbReference type="InterPro" id="IPR029061">
    <property type="entry name" value="THDP-binding"/>
</dbReference>
<dbReference type="HOGENOM" id="CLU_013748_3_1_6"/>
<sequence>MIMESTVSDMLLAILKKHGVKYICGLPAAQIGLIMHGASRDPDLVYITTRHEEAAGHMAASISRVTDTMGVCFATVGPGATNLVPGVAAAFADNIPMVVITGQNQARAIDPGIDQLQSADQIGLFRSITKWNAIVHHPERAPELFERAVYIARSGRPGPVHLDIPCDVGTLMCRYDLAQTPPYRLQRPIPCREELQRVAAALRGACRPLLIAGGGVARSEGVQAFRDLVAYTDMLAMTTANGRGVLDPADANTLGSAGLVSGQAAIDIGQEADLVLAVGCKFSTFTPIHKPPHYPKPDYQKIIQIEIDAESIGRAAPVEIGLVGDARATLEALLEVLAEEGDGFRQDQDWKQSIVKKRDTSRELYRETAKESKVVGGVGLLNESAVAAVIGDLLPRDAIVVHDGGQTMMWTISHIQVDSPERSLFVPGMGHLGFGLPYANAAKLAHPERAVFCLTGDGAMGMTIQELETASRYGLAVIVIVFNDSYWGMYKPFGEMLDNPDFGTKLSTVDFATVAKGFGCYAEDVSELRDIPAAVQRAMDSGRPALLNIGVDFTPHPMDFLWPNIILDGFQFPATEKTPLKAVA</sequence>
<dbReference type="Gene3D" id="3.40.50.970">
    <property type="match status" value="2"/>
</dbReference>
<dbReference type="GO" id="GO:0000287">
    <property type="term" value="F:magnesium ion binding"/>
    <property type="evidence" value="ECO:0007669"/>
    <property type="project" value="InterPro"/>
</dbReference>
<dbReference type="FunFam" id="3.40.50.970:FF:000007">
    <property type="entry name" value="Acetolactate synthase"/>
    <property type="match status" value="1"/>
</dbReference>
<dbReference type="GO" id="GO:0050660">
    <property type="term" value="F:flavin adenine dinucleotide binding"/>
    <property type="evidence" value="ECO:0007669"/>
    <property type="project" value="TreeGrafter"/>
</dbReference>
<dbReference type="EC" id="2.2.1.6" evidence="8"/>
<comment type="similarity">
    <text evidence="2 4">Belongs to the TPP enzyme family.</text>
</comment>
<organism evidence="8 9">
    <name type="scientific">Luminiphilus syltensis NOR5-1B</name>
    <dbReference type="NCBI Taxonomy" id="565045"/>
    <lineage>
        <taxon>Bacteria</taxon>
        <taxon>Pseudomonadati</taxon>
        <taxon>Pseudomonadota</taxon>
        <taxon>Gammaproteobacteria</taxon>
        <taxon>Cellvibrionales</taxon>
        <taxon>Halieaceae</taxon>
        <taxon>Luminiphilus</taxon>
    </lineage>
</organism>
<dbReference type="PANTHER" id="PTHR18968:SF166">
    <property type="entry name" value="2-HYDROXYACYL-COA LYASE 2"/>
    <property type="match status" value="1"/>
</dbReference>
<evidence type="ECO:0000256" key="4">
    <source>
        <dbReference type="RuleBase" id="RU362132"/>
    </source>
</evidence>
<proteinExistence type="inferred from homology"/>
<name>B8KVU9_9GAMM</name>
<dbReference type="InterPro" id="IPR012000">
    <property type="entry name" value="Thiamin_PyroP_enz_cen_dom"/>
</dbReference>
<dbReference type="SUPFAM" id="SSF52467">
    <property type="entry name" value="DHS-like NAD/FAD-binding domain"/>
    <property type="match status" value="1"/>
</dbReference>
<dbReference type="GO" id="GO:0009099">
    <property type="term" value="P:L-valine biosynthetic process"/>
    <property type="evidence" value="ECO:0007669"/>
    <property type="project" value="TreeGrafter"/>
</dbReference>
<dbReference type="InterPro" id="IPR011766">
    <property type="entry name" value="TPP_enzyme_TPP-bd"/>
</dbReference>
<evidence type="ECO:0000259" key="7">
    <source>
        <dbReference type="Pfam" id="PF02776"/>
    </source>
</evidence>
<dbReference type="CDD" id="cd07035">
    <property type="entry name" value="TPP_PYR_POX_like"/>
    <property type="match status" value="1"/>
</dbReference>
<dbReference type="EMBL" id="DS999411">
    <property type="protein sequence ID" value="EED36838.1"/>
    <property type="molecule type" value="Genomic_DNA"/>
</dbReference>
<dbReference type="GO" id="GO:0009097">
    <property type="term" value="P:isoleucine biosynthetic process"/>
    <property type="evidence" value="ECO:0007669"/>
    <property type="project" value="TreeGrafter"/>
</dbReference>
<evidence type="ECO:0000256" key="2">
    <source>
        <dbReference type="ARBA" id="ARBA00007812"/>
    </source>
</evidence>
<evidence type="ECO:0000256" key="3">
    <source>
        <dbReference type="ARBA" id="ARBA00023052"/>
    </source>
</evidence>
<dbReference type="PANTHER" id="PTHR18968">
    <property type="entry name" value="THIAMINE PYROPHOSPHATE ENZYMES"/>
    <property type="match status" value="1"/>
</dbReference>
<keyword evidence="9" id="KW-1185">Reference proteome</keyword>
<comment type="cofactor">
    <cofactor evidence="1">
        <name>thiamine diphosphate</name>
        <dbReference type="ChEBI" id="CHEBI:58937"/>
    </cofactor>
</comment>
<evidence type="ECO:0000259" key="5">
    <source>
        <dbReference type="Pfam" id="PF00205"/>
    </source>
</evidence>
<dbReference type="InterPro" id="IPR029035">
    <property type="entry name" value="DHS-like_NAD/FAD-binding_dom"/>
</dbReference>
<dbReference type="InterPro" id="IPR012001">
    <property type="entry name" value="Thiamin_PyroP_enz_TPP-bd_dom"/>
</dbReference>
<dbReference type="AlphaFoldDB" id="B8KVU9"/>
<evidence type="ECO:0000256" key="1">
    <source>
        <dbReference type="ARBA" id="ARBA00001964"/>
    </source>
</evidence>
<reference evidence="9" key="1">
    <citation type="journal article" date="2013" name="BMC Microbiol.">
        <title>Taxonomy and evolution of bacteriochlorophyll a-containing members of the OM60/NOR5 clade of marine gammaproteobacteria: description of Luminiphilus syltensis gen. nov., sp. nov., reclassification of Haliea rubra as Pseudohaliea rubra gen. nov., comb. nov., and emendation of Chromatocurvus halotolerans.</title>
        <authorList>
            <person name="Spring S."/>
            <person name="Riedel T."/>
            <person name="Sproer C."/>
            <person name="Yan S."/>
            <person name="Harder J."/>
            <person name="Fuchs B.M."/>
        </authorList>
    </citation>
    <scope>NUCLEOTIDE SEQUENCE [LARGE SCALE GENOMIC DNA]</scope>
    <source>
        <strain evidence="9">NOR51-B</strain>
    </source>
</reference>
<evidence type="ECO:0000313" key="8">
    <source>
        <dbReference type="EMBL" id="EED36838.1"/>
    </source>
</evidence>